<dbReference type="STRING" id="69279.BG36_02335"/>
<proteinExistence type="predicted"/>
<organism evidence="1 2">
    <name type="scientific">Aquamicrobium defluvii</name>
    <dbReference type="NCBI Taxonomy" id="69279"/>
    <lineage>
        <taxon>Bacteria</taxon>
        <taxon>Pseudomonadati</taxon>
        <taxon>Pseudomonadota</taxon>
        <taxon>Alphaproteobacteria</taxon>
        <taxon>Hyphomicrobiales</taxon>
        <taxon>Phyllobacteriaceae</taxon>
        <taxon>Aquamicrobium</taxon>
    </lineage>
</organism>
<dbReference type="PATRIC" id="fig|69279.3.peg.1871"/>
<accession>A0A011TBG2</accession>
<name>A0A011TBG2_9HYPH</name>
<evidence type="ECO:0000313" key="2">
    <source>
        <dbReference type="Proteomes" id="UP000019849"/>
    </source>
</evidence>
<sequence length="65" mass="7739">MKFTPRGYGGHRRDVDEVKRDGWRDQGLLAVSVDDHRLTWPERELVRQLGERLYGARPLQHEVRK</sequence>
<dbReference type="Proteomes" id="UP000019849">
    <property type="component" value="Unassembled WGS sequence"/>
</dbReference>
<protein>
    <submittedName>
        <fullName evidence="1">Uncharacterized protein</fullName>
    </submittedName>
</protein>
<dbReference type="AlphaFoldDB" id="A0A011TBG2"/>
<dbReference type="eggNOG" id="ENOG503305P">
    <property type="taxonomic scope" value="Bacteria"/>
</dbReference>
<dbReference type="HOGENOM" id="CLU_2844670_0_0_5"/>
<dbReference type="EMBL" id="JENY01000010">
    <property type="protein sequence ID" value="EXL08919.1"/>
    <property type="molecule type" value="Genomic_DNA"/>
</dbReference>
<evidence type="ECO:0000313" key="1">
    <source>
        <dbReference type="EMBL" id="EXL08919.1"/>
    </source>
</evidence>
<comment type="caution">
    <text evidence="1">The sequence shown here is derived from an EMBL/GenBank/DDBJ whole genome shotgun (WGS) entry which is preliminary data.</text>
</comment>
<reference evidence="1 2" key="1">
    <citation type="submission" date="2014-02" db="EMBL/GenBank/DDBJ databases">
        <title>Aquamicrobium defluvii Genome sequencing.</title>
        <authorList>
            <person name="Wang X."/>
        </authorList>
    </citation>
    <scope>NUCLEOTIDE SEQUENCE [LARGE SCALE GENOMIC DNA]</scope>
    <source>
        <strain evidence="1 2">W13Z1</strain>
    </source>
</reference>
<gene>
    <name evidence="1" type="ORF">BG36_02335</name>
</gene>